<dbReference type="InterPro" id="IPR029044">
    <property type="entry name" value="Nucleotide-diphossugar_trans"/>
</dbReference>
<dbReference type="Proteomes" id="UP000747542">
    <property type="component" value="Unassembled WGS sequence"/>
</dbReference>
<keyword evidence="7" id="KW-0732">Signal</keyword>
<dbReference type="SUPFAM" id="SSF53448">
    <property type="entry name" value="Nucleotide-diphospho-sugar transferases"/>
    <property type="match status" value="1"/>
</dbReference>
<comment type="similarity">
    <text evidence="2">Belongs to the glycosyltransferase 32 family.</text>
</comment>
<dbReference type="GO" id="GO:0016758">
    <property type="term" value="F:hexosyltransferase activity"/>
    <property type="evidence" value="ECO:0007669"/>
    <property type="project" value="TreeGrafter"/>
</dbReference>
<dbReference type="PANTHER" id="PTHR12042:SF21">
    <property type="entry name" value="ALPHA1,4-GALACTOSYLTRANSFERASE 1-RELATED"/>
    <property type="match status" value="1"/>
</dbReference>
<evidence type="ECO:0000256" key="3">
    <source>
        <dbReference type="ARBA" id="ARBA00022676"/>
    </source>
</evidence>
<dbReference type="InterPro" id="IPR007652">
    <property type="entry name" value="A1-4-GlycosylTfrase_dom"/>
</dbReference>
<evidence type="ECO:0000256" key="2">
    <source>
        <dbReference type="ARBA" id="ARBA00009003"/>
    </source>
</evidence>
<evidence type="ECO:0000313" key="10">
    <source>
        <dbReference type="Proteomes" id="UP000747542"/>
    </source>
</evidence>
<dbReference type="PANTHER" id="PTHR12042">
    <property type="entry name" value="LACTOSYLCERAMIDE 4-ALPHA-GALACTOSYLTRANSFERASE ALPHA- 1,4-GALACTOSYLTRANSFERASE"/>
    <property type="match status" value="1"/>
</dbReference>
<feature type="chain" id="PRO_5035304980" evidence="7">
    <location>
        <begin position="23"/>
        <end position="371"/>
    </location>
</feature>
<evidence type="ECO:0000256" key="7">
    <source>
        <dbReference type="SAM" id="SignalP"/>
    </source>
</evidence>
<keyword evidence="4" id="KW-0808">Transferase</keyword>
<evidence type="ECO:0000259" key="8">
    <source>
        <dbReference type="Pfam" id="PF04572"/>
    </source>
</evidence>
<keyword evidence="5" id="KW-0333">Golgi apparatus</keyword>
<dbReference type="Pfam" id="PF04572">
    <property type="entry name" value="Gb3_synth"/>
    <property type="match status" value="1"/>
</dbReference>
<dbReference type="EMBL" id="JAHLQT010018664">
    <property type="protein sequence ID" value="KAG7168868.1"/>
    <property type="molecule type" value="Genomic_DNA"/>
</dbReference>
<keyword evidence="3" id="KW-0328">Glycosyltransferase</keyword>
<evidence type="ECO:0000313" key="9">
    <source>
        <dbReference type="EMBL" id="KAG7168868.1"/>
    </source>
</evidence>
<feature type="non-terminal residue" evidence="9">
    <location>
        <position position="371"/>
    </location>
</feature>
<feature type="non-terminal residue" evidence="9">
    <location>
        <position position="1"/>
    </location>
</feature>
<dbReference type="AlphaFoldDB" id="A0A8J5K9S1"/>
<proteinExistence type="inferred from homology"/>
<evidence type="ECO:0000256" key="5">
    <source>
        <dbReference type="ARBA" id="ARBA00023034"/>
    </source>
</evidence>
<gene>
    <name evidence="9" type="primary">A4gnt-L1</name>
    <name evidence="9" type="ORF">Hamer_G011539</name>
</gene>
<accession>A0A8J5K9S1</accession>
<dbReference type="InterPro" id="IPR051981">
    <property type="entry name" value="Glycosyltransf_32"/>
</dbReference>
<dbReference type="InterPro" id="IPR007577">
    <property type="entry name" value="GlycoTrfase_DXD_sugar-bd_CS"/>
</dbReference>
<comment type="subcellular location">
    <subcellularLocation>
        <location evidence="1">Golgi apparatus membrane</location>
        <topology evidence="1">Single-pass type II membrane protein</topology>
    </subcellularLocation>
</comment>
<dbReference type="GO" id="GO:0000139">
    <property type="term" value="C:Golgi membrane"/>
    <property type="evidence" value="ECO:0007669"/>
    <property type="project" value="UniProtKB-SubCell"/>
</dbReference>
<evidence type="ECO:0000256" key="1">
    <source>
        <dbReference type="ARBA" id="ARBA00004323"/>
    </source>
</evidence>
<dbReference type="GO" id="GO:0006688">
    <property type="term" value="P:glycosphingolipid biosynthetic process"/>
    <property type="evidence" value="ECO:0007669"/>
    <property type="project" value="TreeGrafter"/>
</dbReference>
<evidence type="ECO:0000256" key="4">
    <source>
        <dbReference type="ARBA" id="ARBA00022679"/>
    </source>
</evidence>
<feature type="signal peptide" evidence="7">
    <location>
        <begin position="1"/>
        <end position="22"/>
    </location>
</feature>
<keyword evidence="10" id="KW-1185">Reference proteome</keyword>
<dbReference type="Gene3D" id="3.90.550.20">
    <property type="match status" value="1"/>
</dbReference>
<feature type="domain" description="Alpha 1,4-glycosyltransferase" evidence="8">
    <location>
        <begin position="227"/>
        <end position="363"/>
    </location>
</feature>
<comment type="caution">
    <text evidence="9">The sequence shown here is derived from an EMBL/GenBank/DDBJ whole genome shotgun (WGS) entry which is preliminary data.</text>
</comment>
<evidence type="ECO:0000256" key="6">
    <source>
        <dbReference type="ARBA" id="ARBA00023136"/>
    </source>
</evidence>
<protein>
    <submittedName>
        <fullName evidence="9">Alpha-1-4-N-acetylglucosaminyltransferase-like 1</fullName>
    </submittedName>
</protein>
<sequence>AATLILIALITTLLYDIPKVKHKHVIAVAINTQHHQHTQATNHTGEEGGRDVWVPHLCPHYKVIRRDERSTSLKPTQATLSQDAIFFIQTSCHTALTRREACAVESAAHHHPHRPIFVFMTYPAINHTHPLIQVLSRLSNVRLAWLNLDQVFADEPLRTWHRERLWMMNENRMSTVVSDAARVELLRRYGGTYLDLDALTLRPLPNTTNYLARIHDRLVSNAIISVTSGHPLMKMVADNIPSVFDATSCCSIGPELITRQLHRLCPDNVTIPASVGPNETETCGDVTIWPSKMFIPIHYGYLRHQLQSMFREGEGLGPTFIRNTEAFSLHLFNSVSHRRSVSLDEDSILKEVAIRNCPRIVELLRKYRTHL</sequence>
<organism evidence="9 10">
    <name type="scientific">Homarus americanus</name>
    <name type="common">American lobster</name>
    <dbReference type="NCBI Taxonomy" id="6706"/>
    <lineage>
        <taxon>Eukaryota</taxon>
        <taxon>Metazoa</taxon>
        <taxon>Ecdysozoa</taxon>
        <taxon>Arthropoda</taxon>
        <taxon>Crustacea</taxon>
        <taxon>Multicrustacea</taxon>
        <taxon>Malacostraca</taxon>
        <taxon>Eumalacostraca</taxon>
        <taxon>Eucarida</taxon>
        <taxon>Decapoda</taxon>
        <taxon>Pleocyemata</taxon>
        <taxon>Astacidea</taxon>
        <taxon>Nephropoidea</taxon>
        <taxon>Nephropidae</taxon>
        <taxon>Homarus</taxon>
    </lineage>
</organism>
<dbReference type="Pfam" id="PF04488">
    <property type="entry name" value="Gly_transf_sug"/>
    <property type="match status" value="1"/>
</dbReference>
<name>A0A8J5K9S1_HOMAM</name>
<reference evidence="9" key="1">
    <citation type="journal article" date="2021" name="Sci. Adv.">
        <title>The American lobster genome reveals insights on longevity, neural, and immune adaptations.</title>
        <authorList>
            <person name="Polinski J.M."/>
            <person name="Zimin A.V."/>
            <person name="Clark K.F."/>
            <person name="Kohn A.B."/>
            <person name="Sadowski N."/>
            <person name="Timp W."/>
            <person name="Ptitsyn A."/>
            <person name="Khanna P."/>
            <person name="Romanova D.Y."/>
            <person name="Williams P."/>
            <person name="Greenwood S.J."/>
            <person name="Moroz L.L."/>
            <person name="Walt D.R."/>
            <person name="Bodnar A.G."/>
        </authorList>
    </citation>
    <scope>NUCLEOTIDE SEQUENCE</scope>
    <source>
        <strain evidence="9">GMGI-L3</strain>
    </source>
</reference>
<keyword evidence="6" id="KW-0472">Membrane</keyword>